<evidence type="ECO:0000256" key="2">
    <source>
        <dbReference type="SAM" id="SignalP"/>
    </source>
</evidence>
<dbReference type="OrthoDB" id="5104582at2759"/>
<keyword evidence="4" id="KW-1185">Reference proteome</keyword>
<sequence>MRPNIAVSLAFGLLGADFAAASVCMPRLSSSTVADASLTTSSETTYTSLSTSSTATESSSASTSISVESSETVQSTSETTSLATLSTSVTTSAESISTSSSEFVSESATTLVTRTSTAESVSTSSSEVASESSSTTAESTTVSTAIESSTAQTTTTDSSTPESSTIVESSTTADSSTALTTTTEPATTVSSTTESSTVSSTSSAPFVNPTFYFQVNGGNFDGELVKNTPNRFYYESRLQPIDTRFVPTPAYVEEGTGRLRTLFNDYYLCIRGVFGEQAGALPPAEVQLCNTQAIAQADANRYQYLTCRLTGSNGISCGAQGVSCYTWPGERNNYYRCDVAPDASFTQFSVVPISGARGYILYLGPEGSFSGYETVEFKRKVVEQS</sequence>
<dbReference type="Proteomes" id="UP000736672">
    <property type="component" value="Unassembled WGS sequence"/>
</dbReference>
<gene>
    <name evidence="3" type="ORF">B0J15DRAFT_597755</name>
</gene>
<accession>A0A9P9GPK0</accession>
<evidence type="ECO:0000313" key="3">
    <source>
        <dbReference type="EMBL" id="KAH7242926.1"/>
    </source>
</evidence>
<reference evidence="3" key="1">
    <citation type="journal article" date="2021" name="Nat. Commun.">
        <title>Genetic determinants of endophytism in the Arabidopsis root mycobiome.</title>
        <authorList>
            <person name="Mesny F."/>
            <person name="Miyauchi S."/>
            <person name="Thiergart T."/>
            <person name="Pickel B."/>
            <person name="Atanasova L."/>
            <person name="Karlsson M."/>
            <person name="Huettel B."/>
            <person name="Barry K.W."/>
            <person name="Haridas S."/>
            <person name="Chen C."/>
            <person name="Bauer D."/>
            <person name="Andreopoulos W."/>
            <person name="Pangilinan J."/>
            <person name="LaButti K."/>
            <person name="Riley R."/>
            <person name="Lipzen A."/>
            <person name="Clum A."/>
            <person name="Drula E."/>
            <person name="Henrissat B."/>
            <person name="Kohler A."/>
            <person name="Grigoriev I.V."/>
            <person name="Martin F.M."/>
            <person name="Hacquard S."/>
        </authorList>
    </citation>
    <scope>NUCLEOTIDE SEQUENCE</scope>
    <source>
        <strain evidence="3">FSSC 5 MPI-SDFR-AT-0091</strain>
    </source>
</reference>
<proteinExistence type="predicted"/>
<feature type="region of interest" description="Disordered" evidence="1">
    <location>
        <begin position="44"/>
        <end position="203"/>
    </location>
</feature>
<feature type="signal peptide" evidence="2">
    <location>
        <begin position="1"/>
        <end position="21"/>
    </location>
</feature>
<comment type="caution">
    <text evidence="3">The sequence shown here is derived from an EMBL/GenBank/DDBJ whole genome shotgun (WGS) entry which is preliminary data.</text>
</comment>
<dbReference type="EMBL" id="JAGTJS010000019">
    <property type="protein sequence ID" value="KAH7242926.1"/>
    <property type="molecule type" value="Genomic_DNA"/>
</dbReference>
<protein>
    <submittedName>
        <fullName evidence="3">Uncharacterized protein</fullName>
    </submittedName>
</protein>
<organism evidence="3 4">
    <name type="scientific">Fusarium solani</name>
    <name type="common">Filamentous fungus</name>
    <dbReference type="NCBI Taxonomy" id="169388"/>
    <lineage>
        <taxon>Eukaryota</taxon>
        <taxon>Fungi</taxon>
        <taxon>Dikarya</taxon>
        <taxon>Ascomycota</taxon>
        <taxon>Pezizomycotina</taxon>
        <taxon>Sordariomycetes</taxon>
        <taxon>Hypocreomycetidae</taxon>
        <taxon>Hypocreales</taxon>
        <taxon>Nectriaceae</taxon>
        <taxon>Fusarium</taxon>
        <taxon>Fusarium solani species complex</taxon>
    </lineage>
</organism>
<evidence type="ECO:0000313" key="4">
    <source>
        <dbReference type="Proteomes" id="UP000736672"/>
    </source>
</evidence>
<feature type="chain" id="PRO_5040306450" evidence="2">
    <location>
        <begin position="22"/>
        <end position="385"/>
    </location>
</feature>
<dbReference type="AlphaFoldDB" id="A0A9P9GPK0"/>
<keyword evidence="2" id="KW-0732">Signal</keyword>
<evidence type="ECO:0000256" key="1">
    <source>
        <dbReference type="SAM" id="MobiDB-lite"/>
    </source>
</evidence>
<name>A0A9P9GPK0_FUSSL</name>